<dbReference type="EMBL" id="CP133720">
    <property type="protein sequence ID" value="WMW80627.1"/>
    <property type="molecule type" value="Genomic_DNA"/>
</dbReference>
<dbReference type="RefSeq" id="WP_309482119.1">
    <property type="nucleotide sequence ID" value="NZ_CP133720.1"/>
</dbReference>
<reference evidence="2" key="1">
    <citation type="submission" date="2023-09" db="EMBL/GenBank/DDBJ databases">
        <title>Undibacterium sp. 20NA77.5 isolated from freshwater.</title>
        <authorList>
            <person name="Le V."/>
            <person name="Ko S.-R."/>
            <person name="Ahn C.-Y."/>
            <person name="Oh H.-M."/>
        </authorList>
    </citation>
    <scope>NUCLEOTIDE SEQUENCE</scope>
    <source>
        <strain evidence="2">20NA77.5</strain>
    </source>
</reference>
<keyword evidence="1" id="KW-0732">Signal</keyword>
<keyword evidence="3" id="KW-1185">Reference proteome</keyword>
<evidence type="ECO:0000313" key="2">
    <source>
        <dbReference type="EMBL" id="WMW80627.1"/>
    </source>
</evidence>
<accession>A0ABY9RHG1</accession>
<proteinExistence type="predicted"/>
<gene>
    <name evidence="2" type="ORF">RF679_18600</name>
</gene>
<dbReference type="Proteomes" id="UP001181355">
    <property type="component" value="Chromosome"/>
</dbReference>
<protein>
    <submittedName>
        <fullName evidence="2">Uncharacterized protein</fullName>
    </submittedName>
</protein>
<sequence>MPFFRLIKLSFQAIRRNTKRLFFVLGMLLIIQSVEAKPVPKETVFKGIEFEQLFSTVIEEFRKVGFEFKESKKFDAPFGFTLENDFVYLPKFSENDSGSSSARLLIVKQSRGTDDQESADTHFKKQ</sequence>
<evidence type="ECO:0000256" key="1">
    <source>
        <dbReference type="SAM" id="SignalP"/>
    </source>
</evidence>
<feature type="signal peptide" evidence="1">
    <location>
        <begin position="1"/>
        <end position="36"/>
    </location>
</feature>
<evidence type="ECO:0000313" key="3">
    <source>
        <dbReference type="Proteomes" id="UP001181355"/>
    </source>
</evidence>
<organism evidence="2 3">
    <name type="scientific">Undibacterium cyanobacteriorum</name>
    <dbReference type="NCBI Taxonomy" id="3073561"/>
    <lineage>
        <taxon>Bacteria</taxon>
        <taxon>Pseudomonadati</taxon>
        <taxon>Pseudomonadota</taxon>
        <taxon>Betaproteobacteria</taxon>
        <taxon>Burkholderiales</taxon>
        <taxon>Oxalobacteraceae</taxon>
        <taxon>Undibacterium</taxon>
    </lineage>
</organism>
<name>A0ABY9RHG1_9BURK</name>
<feature type="chain" id="PRO_5046488011" evidence="1">
    <location>
        <begin position="37"/>
        <end position="126"/>
    </location>
</feature>